<feature type="signal peptide" evidence="5">
    <location>
        <begin position="1"/>
        <end position="25"/>
    </location>
</feature>
<dbReference type="PANTHER" id="PTHR43317">
    <property type="entry name" value="THERMOSPERMINE SYNTHASE ACAULIS5"/>
    <property type="match status" value="1"/>
</dbReference>
<dbReference type="GO" id="GO:0006596">
    <property type="term" value="P:polyamine biosynthetic process"/>
    <property type="evidence" value="ECO:0007669"/>
    <property type="project" value="UniProtKB-UniRule"/>
</dbReference>
<evidence type="ECO:0000313" key="8">
    <source>
        <dbReference type="EMBL" id="CAJ1930987.1"/>
    </source>
</evidence>
<keyword evidence="9" id="KW-1185">Reference proteome</keyword>
<keyword evidence="5" id="KW-0732">Signal</keyword>
<dbReference type="SUPFAM" id="SSF53335">
    <property type="entry name" value="S-adenosyl-L-methionine-dependent methyltransferases"/>
    <property type="match status" value="1"/>
</dbReference>
<name>A0AAD2FDU6_9STRA</name>
<dbReference type="Proteomes" id="UP001295423">
    <property type="component" value="Unassembled WGS sequence"/>
</dbReference>
<accession>A0AAD2FDU6</accession>
<protein>
    <submittedName>
        <fullName evidence="8">Uncharacterized protein</fullName>
    </submittedName>
</protein>
<dbReference type="Pfam" id="PF00856">
    <property type="entry name" value="SET"/>
    <property type="match status" value="1"/>
</dbReference>
<evidence type="ECO:0000256" key="4">
    <source>
        <dbReference type="PROSITE-ProRule" id="PRU00354"/>
    </source>
</evidence>
<evidence type="ECO:0000256" key="2">
    <source>
        <dbReference type="ARBA" id="ARBA00022679"/>
    </source>
</evidence>
<evidence type="ECO:0000256" key="3">
    <source>
        <dbReference type="ARBA" id="ARBA00023115"/>
    </source>
</evidence>
<feature type="domain" description="SET" evidence="6">
    <location>
        <begin position="80"/>
        <end position="278"/>
    </location>
</feature>
<evidence type="ECO:0000259" key="7">
    <source>
        <dbReference type="PROSITE" id="PS51006"/>
    </source>
</evidence>
<dbReference type="Pfam" id="PF01564">
    <property type="entry name" value="Spermine_synth"/>
    <property type="match status" value="1"/>
</dbReference>
<proteinExistence type="inferred from homology"/>
<sequence length="1298" mass="147360">MTILQMLSCGLVSIVLLTSPFPTLGQAEDKVCDASTGNQNCPNELDGFGIQDNNDDKAYDLVQSMMKSLQEHDDGFFNQDKLEIRRRIPNDASSPLGIFATDDISSDELLLKFPAESLIRIEPSGSYDEDTCRLKDALMEEMKKGEESEFKDYIDLLLLQTPTIPAAWSDQGQVLLHHMLTDTGMSDGMERLLPPSDPTSLYDITCYDDEDEVEEKLLHFAVINGYDILMAPVYDVINHSNHPDKISVKNTSVQRKHGFEVSASRGIKQGEELLHSYNRCLDCDGDSDIFGTPEIFRNHGFVEDYPQRYELFGGHFDEEDAGFDIVERNGTLSVEWLKKPFFNGGRIPIMRRQLKRLDQFQFEELMPAKTTLHETEWNLLHQYYEALTVALSLALSDADADEFDETFDYNFDPKVEYCLPEDTHVINKLDKYRDVIYQSETLIWASKHFHPIDSLQSEYQTIEYYKEPKTKDVCFYIDDIFQMCGSYWPYYHEMQVHKAAKYLKDDIKRVLFVGAGDNGLLNEIVKYPSLELVVGLELDQHVSRLAFKHFAAKPHFDNPKVQWWFGDASKTLFMLPKEYFGSFDMVLVDLSDTVLSLTVSGELDVVGALSLLLRPGGVFSMNELFFRRVSDVFKHTVYYQFTGVPKVLDQGFIFASNDIDLLHQDLTDHEIKNIHVEDSILKTDHRFRHVHDYRRNPHSSSQQICQDSSEQKAELTWQETSFGIFMAIEAEDLESSELGSRTKVQARIESALTNAGFRVIESTNDSLTDNVFVVVMEEGYATVRLHEEEKYVGFDTVLWSSFNNQETLKEVLVESVGGSISATSSFRIVTGGMFGTKAWKEDRKSHGPEIVNECPKAEKKKFVKPENVFPVALEGSMDLVQDKGKFVVAVLCPPAGVPCESIDLLKKHSKVASVASFNACAETESLNDDKLCSIESAAKQMDTISSSKIRAMVVDAACPPSMEDLPLAMKRKGIFASDVLAMATISSRHELWRRQLVDKIRRKVVPVDPVFRAHVVFNSTSDELSSSTELAITSSGDELFMEHLRESVAKMQKTSGLDLHVSNILGGLWREETRWVFPDEEASKLFYPEDYDHSSSLDQYMSQRPLGIQAVVQLHNLAPLEMNEEIEYTLYLENDETFKSNVKTVNGNGVYTVFDFFGDDLNLPRYRLKSLSGDGVANLTASDMKEAFDVVFVSENDKNPMYTNTFEGIGEGTVFVAIWEDGQAIMVWDGRHTVDLNVYCEDLGTFQMIQNRIQGRLLTLKIHLLDIHPRGYGHVVNFATDKEQHPTPHWFDDVENAK</sequence>
<dbReference type="InterPro" id="IPR030374">
    <property type="entry name" value="PABS"/>
</dbReference>
<dbReference type="PROSITE" id="PS50280">
    <property type="entry name" value="SET"/>
    <property type="match status" value="1"/>
</dbReference>
<evidence type="ECO:0000259" key="6">
    <source>
        <dbReference type="PROSITE" id="PS50280"/>
    </source>
</evidence>
<comment type="caution">
    <text evidence="8">The sequence shown here is derived from an EMBL/GenBank/DDBJ whole genome shotgun (WGS) entry which is preliminary data.</text>
</comment>
<keyword evidence="3 4" id="KW-0620">Polyamine biosynthesis</keyword>
<keyword evidence="2 4" id="KW-0808">Transferase</keyword>
<evidence type="ECO:0000256" key="5">
    <source>
        <dbReference type="SAM" id="SignalP"/>
    </source>
</evidence>
<feature type="active site" description="Proton acceptor" evidence="4">
    <location>
        <position position="589"/>
    </location>
</feature>
<dbReference type="PROSITE" id="PS51006">
    <property type="entry name" value="PABS_2"/>
    <property type="match status" value="1"/>
</dbReference>
<dbReference type="Gene3D" id="3.40.50.150">
    <property type="entry name" value="Vaccinia Virus protein VP39"/>
    <property type="match status" value="1"/>
</dbReference>
<dbReference type="GO" id="GO:0010487">
    <property type="term" value="F:thermospermine synthase activity"/>
    <property type="evidence" value="ECO:0007669"/>
    <property type="project" value="TreeGrafter"/>
</dbReference>
<dbReference type="SUPFAM" id="SSF82199">
    <property type="entry name" value="SET domain"/>
    <property type="match status" value="1"/>
</dbReference>
<comment type="similarity">
    <text evidence="1">Belongs to the spermidine/spermine synthase family.</text>
</comment>
<feature type="chain" id="PRO_5042254761" evidence="5">
    <location>
        <begin position="26"/>
        <end position="1298"/>
    </location>
</feature>
<dbReference type="InterPro" id="IPR029063">
    <property type="entry name" value="SAM-dependent_MTases_sf"/>
</dbReference>
<dbReference type="Gene3D" id="3.90.1410.10">
    <property type="entry name" value="set domain protein methyltransferase, domain 1"/>
    <property type="match status" value="2"/>
</dbReference>
<reference evidence="8" key="1">
    <citation type="submission" date="2023-08" db="EMBL/GenBank/DDBJ databases">
        <authorList>
            <person name="Audoor S."/>
            <person name="Bilcke G."/>
        </authorList>
    </citation>
    <scope>NUCLEOTIDE SEQUENCE</scope>
</reference>
<feature type="domain" description="PABS" evidence="7">
    <location>
        <begin position="424"/>
        <end position="679"/>
    </location>
</feature>
<dbReference type="InterPro" id="IPR046341">
    <property type="entry name" value="SET_dom_sf"/>
</dbReference>
<dbReference type="CDD" id="cd02440">
    <property type="entry name" value="AdoMet_MTases"/>
    <property type="match status" value="1"/>
</dbReference>
<gene>
    <name evidence="8" type="ORF">CYCCA115_LOCUS2185</name>
</gene>
<dbReference type="InterPro" id="IPR001214">
    <property type="entry name" value="SET_dom"/>
</dbReference>
<evidence type="ECO:0000313" key="9">
    <source>
        <dbReference type="Proteomes" id="UP001295423"/>
    </source>
</evidence>
<evidence type="ECO:0000256" key="1">
    <source>
        <dbReference type="ARBA" id="ARBA00007867"/>
    </source>
</evidence>
<dbReference type="EMBL" id="CAKOGP040000114">
    <property type="protein sequence ID" value="CAJ1930987.1"/>
    <property type="molecule type" value="Genomic_DNA"/>
</dbReference>
<dbReference type="CDD" id="cd10527">
    <property type="entry name" value="SET_LSMT"/>
    <property type="match status" value="1"/>
</dbReference>
<organism evidence="8 9">
    <name type="scientific">Cylindrotheca closterium</name>
    <dbReference type="NCBI Taxonomy" id="2856"/>
    <lineage>
        <taxon>Eukaryota</taxon>
        <taxon>Sar</taxon>
        <taxon>Stramenopiles</taxon>
        <taxon>Ochrophyta</taxon>
        <taxon>Bacillariophyta</taxon>
        <taxon>Bacillariophyceae</taxon>
        <taxon>Bacillariophycidae</taxon>
        <taxon>Bacillariales</taxon>
        <taxon>Bacillariaceae</taxon>
        <taxon>Cylindrotheca</taxon>
    </lineage>
</organism>
<dbReference type="PANTHER" id="PTHR43317:SF1">
    <property type="entry name" value="THERMOSPERMINE SYNTHASE ACAULIS5"/>
    <property type="match status" value="1"/>
</dbReference>